<gene>
    <name evidence="4" type="ORF">CYNAS_LOCUS994</name>
</gene>
<dbReference type="GO" id="GO:0009247">
    <property type="term" value="P:glycolipid biosynthetic process"/>
    <property type="evidence" value="ECO:0007669"/>
    <property type="project" value="TreeGrafter"/>
</dbReference>
<dbReference type="SUPFAM" id="SSF51735">
    <property type="entry name" value="NAD(P)-binding Rossmann-fold domains"/>
    <property type="match status" value="1"/>
</dbReference>
<evidence type="ECO:0000313" key="4">
    <source>
        <dbReference type="EMBL" id="CAJ0589011.1"/>
    </source>
</evidence>
<keyword evidence="2" id="KW-1133">Transmembrane helix</keyword>
<protein>
    <recommendedName>
        <fullName evidence="3">Saccharopine dehydrogenase NADP binding domain-containing protein</fullName>
    </recommendedName>
</protein>
<sequence length="427" mass="46919">MSRYDLVIYGASGFTGAYIVERLVTSKYFGTVSFAVAGRSNAKLEKSLDKISKKTGKDITATPVIIADSSDEQSLADMARKAKVIVNAVGPYRLYGEPVVKAAVENGANHVDISGEPAYLERMQMIYGEKAKQNGVYIVGACGWDSIPCDLGVSFLKEKFNGDLNHVESFVQMVSGPSGYAINEGTYQTLILGISQAASDGLGKIRKTIMPEKIEKGDVKPPKRGKLWAIHEKELDGWALPFMGSDKSIVNRSQYYDCVTNNKRPAQIETYLRVSSLLWAVLLAMWLTVFAVLAQFKFSREFLKKHPDLCSFNMFKSSGPSEQQIAEASFIYWFFGYGYSERKPVGEKHAGTPDQKMVVTCKGPDAGYRSTSACVLSAALTVLQDPQNLPQGGGVFTTASAFAKTNIYSYLESFDIKFQVESPQSQV</sequence>
<dbReference type="GO" id="GO:0005739">
    <property type="term" value="C:mitochondrion"/>
    <property type="evidence" value="ECO:0007669"/>
    <property type="project" value="TreeGrafter"/>
</dbReference>
<keyword evidence="2" id="KW-0472">Membrane</keyword>
<dbReference type="Proteomes" id="UP001176961">
    <property type="component" value="Unassembled WGS sequence"/>
</dbReference>
<dbReference type="InterPro" id="IPR051276">
    <property type="entry name" value="Saccharopine_DH-like_oxidrdct"/>
</dbReference>
<proteinExistence type="inferred from homology"/>
<dbReference type="GO" id="GO:0005811">
    <property type="term" value="C:lipid droplet"/>
    <property type="evidence" value="ECO:0007669"/>
    <property type="project" value="TreeGrafter"/>
</dbReference>
<feature type="transmembrane region" description="Helical" evidence="2">
    <location>
        <begin position="277"/>
        <end position="296"/>
    </location>
</feature>
<dbReference type="InterPro" id="IPR036291">
    <property type="entry name" value="NAD(P)-bd_dom_sf"/>
</dbReference>
<feature type="domain" description="Saccharopine dehydrogenase NADP binding" evidence="3">
    <location>
        <begin position="7"/>
        <end position="139"/>
    </location>
</feature>
<dbReference type="EMBL" id="CATQJL010000001">
    <property type="protein sequence ID" value="CAJ0589011.1"/>
    <property type="molecule type" value="Genomic_DNA"/>
</dbReference>
<dbReference type="FunFam" id="3.40.50.720:FF:000178">
    <property type="entry name" value="Saccharopine dehydrogenase-like oxidoreductase"/>
    <property type="match status" value="1"/>
</dbReference>
<comment type="caution">
    <text evidence="4">The sequence shown here is derived from an EMBL/GenBank/DDBJ whole genome shotgun (WGS) entry which is preliminary data.</text>
</comment>
<evidence type="ECO:0000313" key="5">
    <source>
        <dbReference type="Proteomes" id="UP001176961"/>
    </source>
</evidence>
<dbReference type="AlphaFoldDB" id="A0AA36GHU7"/>
<evidence type="ECO:0000256" key="2">
    <source>
        <dbReference type="SAM" id="Phobius"/>
    </source>
</evidence>
<evidence type="ECO:0000256" key="1">
    <source>
        <dbReference type="ARBA" id="ARBA00038048"/>
    </source>
</evidence>
<comment type="similarity">
    <text evidence="1">Belongs to the saccharopine dehydrogenase family.</text>
</comment>
<dbReference type="Gene3D" id="3.40.50.720">
    <property type="entry name" value="NAD(P)-binding Rossmann-like Domain"/>
    <property type="match status" value="1"/>
</dbReference>
<dbReference type="GO" id="GO:0005886">
    <property type="term" value="C:plasma membrane"/>
    <property type="evidence" value="ECO:0007669"/>
    <property type="project" value="TreeGrafter"/>
</dbReference>
<dbReference type="PANTHER" id="PTHR12286:SF5">
    <property type="entry name" value="SACCHAROPINE DEHYDROGENASE-LIKE OXIDOREDUCTASE"/>
    <property type="match status" value="1"/>
</dbReference>
<dbReference type="Pfam" id="PF03435">
    <property type="entry name" value="Sacchrp_dh_NADP"/>
    <property type="match status" value="1"/>
</dbReference>
<organism evidence="4 5">
    <name type="scientific">Cylicocyclus nassatus</name>
    <name type="common">Nematode worm</name>
    <dbReference type="NCBI Taxonomy" id="53992"/>
    <lineage>
        <taxon>Eukaryota</taxon>
        <taxon>Metazoa</taxon>
        <taxon>Ecdysozoa</taxon>
        <taxon>Nematoda</taxon>
        <taxon>Chromadorea</taxon>
        <taxon>Rhabditida</taxon>
        <taxon>Rhabditina</taxon>
        <taxon>Rhabditomorpha</taxon>
        <taxon>Strongyloidea</taxon>
        <taxon>Strongylidae</taxon>
        <taxon>Cylicocyclus</taxon>
    </lineage>
</organism>
<accession>A0AA36GHU7</accession>
<reference evidence="4" key="1">
    <citation type="submission" date="2023-07" db="EMBL/GenBank/DDBJ databases">
        <authorList>
            <consortium name="CYATHOMIX"/>
        </authorList>
    </citation>
    <scope>NUCLEOTIDE SEQUENCE</scope>
    <source>
        <strain evidence="4">N/A</strain>
    </source>
</reference>
<keyword evidence="2" id="KW-0812">Transmembrane</keyword>
<dbReference type="PANTHER" id="PTHR12286">
    <property type="entry name" value="SACCHAROPINE DEHYDROGENASE-LIKE OXIDOREDUCTASE"/>
    <property type="match status" value="1"/>
</dbReference>
<name>A0AA36GHU7_CYLNA</name>
<evidence type="ECO:0000259" key="3">
    <source>
        <dbReference type="Pfam" id="PF03435"/>
    </source>
</evidence>
<keyword evidence="5" id="KW-1185">Reference proteome</keyword>
<dbReference type="InterPro" id="IPR005097">
    <property type="entry name" value="Sacchrp_dh_NADP-bd"/>
</dbReference>